<keyword evidence="1" id="KW-0732">Signal</keyword>
<dbReference type="EMBL" id="QICM01000005">
    <property type="protein sequence ID" value="PXV68238.1"/>
    <property type="molecule type" value="Genomic_DNA"/>
</dbReference>
<dbReference type="EMBL" id="FMYT01000005">
    <property type="protein sequence ID" value="SDC35637.1"/>
    <property type="molecule type" value="Genomic_DNA"/>
</dbReference>
<gene>
    <name evidence="5" type="ORF">BY453_101153</name>
    <name evidence="6" type="ORF">C7954_12632</name>
    <name evidence="2" type="ORF">C8C78_10530</name>
    <name evidence="3" type="ORF">SAMN04488597_10536</name>
    <name evidence="4" type="ORF">SAMN04515654_10364</name>
</gene>
<dbReference type="EMBL" id="SOEF01000026">
    <property type="protein sequence ID" value="TDX41776.1"/>
    <property type="molecule type" value="Genomic_DNA"/>
</dbReference>
<proteinExistence type="predicted"/>
<evidence type="ECO:0000313" key="2">
    <source>
        <dbReference type="EMBL" id="PXV68238.1"/>
    </source>
</evidence>
<evidence type="ECO:0000313" key="9">
    <source>
        <dbReference type="Proteomes" id="UP000295472"/>
    </source>
</evidence>
<accession>A0A1G6KXF1</accession>
<evidence type="ECO:0000256" key="1">
    <source>
        <dbReference type="SAM" id="SignalP"/>
    </source>
</evidence>
<reference evidence="5 10" key="4">
    <citation type="submission" date="2019-03" db="EMBL/GenBank/DDBJ databases">
        <title>Deep subsurface shale carbon reservoir microbial communities from Ohio and West Virginia, USA.</title>
        <authorList>
            <person name="Wrighton K."/>
        </authorList>
    </citation>
    <scope>NUCLEOTIDE SEQUENCE [LARGE SCALE GENOMIC DNA]</scope>
    <source>
        <strain evidence="5 10">UTICA-S4D12</strain>
    </source>
</reference>
<evidence type="ECO:0000313" key="4">
    <source>
        <dbReference type="EMBL" id="SDI22081.1"/>
    </source>
</evidence>
<reference evidence="2 8" key="3">
    <citation type="submission" date="2018-04" db="EMBL/GenBank/DDBJ databases">
        <title>Subsurface microbial communities from deep shales in Ohio and West Virginia, USA.</title>
        <authorList>
            <person name="Wrighton K."/>
        </authorList>
    </citation>
    <scope>NUCLEOTIDE SEQUENCE [LARGE SCALE GENOMIC DNA]</scope>
    <source>
        <strain evidence="6 9">DSMZ 11287</strain>
        <strain evidence="2 8">MSL28</strain>
    </source>
</reference>
<dbReference type="OrthoDB" id="2111511at2"/>
<evidence type="ECO:0000313" key="11">
    <source>
        <dbReference type="Proteomes" id="UP000324896"/>
    </source>
</evidence>
<dbReference type="Proteomes" id="UP000247389">
    <property type="component" value="Unassembled WGS sequence"/>
</dbReference>
<feature type="chain" id="PRO_5015064309" evidence="1">
    <location>
        <begin position="24"/>
        <end position="273"/>
    </location>
</feature>
<dbReference type="RefSeq" id="WP_073157011.1">
    <property type="nucleotide sequence ID" value="NZ_FMYT01000005.1"/>
</dbReference>
<dbReference type="Proteomes" id="UP000295758">
    <property type="component" value="Unassembled WGS sequence"/>
</dbReference>
<evidence type="ECO:0000313" key="3">
    <source>
        <dbReference type="EMBL" id="SDC35637.1"/>
    </source>
</evidence>
<evidence type="ECO:0000313" key="6">
    <source>
        <dbReference type="EMBL" id="TDX41776.1"/>
    </source>
</evidence>
<dbReference type="AlphaFoldDB" id="A0A1G6KXF1"/>
<evidence type="ECO:0000313" key="8">
    <source>
        <dbReference type="Proteomes" id="UP000247389"/>
    </source>
</evidence>
<evidence type="ECO:0000313" key="7">
    <source>
        <dbReference type="Proteomes" id="UP000198945"/>
    </source>
</evidence>
<protein>
    <submittedName>
        <fullName evidence="3">Uncharacterized protein</fullName>
    </submittedName>
</protein>
<reference evidence="4 7" key="2">
    <citation type="submission" date="2016-10" db="EMBL/GenBank/DDBJ databases">
        <authorList>
            <person name="de Groot N.N."/>
        </authorList>
    </citation>
    <scope>NUCLEOTIDE SEQUENCE [LARGE SCALE GENOMIC DNA]</scope>
    <source>
        <strain evidence="4 7">WG7</strain>
    </source>
</reference>
<evidence type="ECO:0000313" key="10">
    <source>
        <dbReference type="Proteomes" id="UP000295758"/>
    </source>
</evidence>
<dbReference type="Proteomes" id="UP000295472">
    <property type="component" value="Unassembled WGS sequence"/>
</dbReference>
<sequence length="273" mass="29814">MRKFYWLALTMVFVLAFGGMAMAQYAGVFDNPFSWDDTDTWNDYYGNYDAHVGDDGLVFYHDVDAVNPGNYTNLEDLNRNYTPDTANSAKQKAEITINAKAYIPCFLEMKLTGNQGTTGVISYGSGAEGSTTASGYELVFDNEIGGYLDENWNSLGHGTNVEINPGTGVYIGACDIFAVEVMSNDDYRYEVEAAALTQGSNLLPMHMRSSVDSGSSWLAGYDTFGAAAPNTEVIYNGSAGNKLEALHNFRVPYNMSTAQGQYNGQITFRAVTI</sequence>
<organism evidence="3 11">
    <name type="scientific">Halanaerobium congolense</name>
    <dbReference type="NCBI Taxonomy" id="54121"/>
    <lineage>
        <taxon>Bacteria</taxon>
        <taxon>Bacillati</taxon>
        <taxon>Bacillota</taxon>
        <taxon>Clostridia</taxon>
        <taxon>Halanaerobiales</taxon>
        <taxon>Halanaerobiaceae</taxon>
        <taxon>Halanaerobium</taxon>
    </lineage>
</organism>
<name>A0A1G6KXF1_9FIRM</name>
<feature type="signal peptide" evidence="1">
    <location>
        <begin position="1"/>
        <end position="23"/>
    </location>
</feature>
<dbReference type="EMBL" id="FNEH01000003">
    <property type="protein sequence ID" value="SDI22081.1"/>
    <property type="molecule type" value="Genomic_DNA"/>
</dbReference>
<dbReference type="STRING" id="54121.SAMN04515653_101131"/>
<dbReference type="Proteomes" id="UP000198945">
    <property type="component" value="Unassembled WGS sequence"/>
</dbReference>
<evidence type="ECO:0000313" key="5">
    <source>
        <dbReference type="EMBL" id="TDS35434.1"/>
    </source>
</evidence>
<reference evidence="3 11" key="1">
    <citation type="submission" date="2016-10" db="EMBL/GenBank/DDBJ databases">
        <authorList>
            <person name="Varghese N."/>
            <person name="Submissions S."/>
        </authorList>
    </citation>
    <scope>NUCLEOTIDE SEQUENCE [LARGE SCALE GENOMIC DNA]</scope>
    <source>
        <strain evidence="3 11">WG10</strain>
    </source>
</reference>
<dbReference type="Proteomes" id="UP000324896">
    <property type="component" value="Unassembled WGS sequence"/>
</dbReference>
<dbReference type="EMBL" id="SOAA01000001">
    <property type="protein sequence ID" value="TDS35434.1"/>
    <property type="molecule type" value="Genomic_DNA"/>
</dbReference>
<dbReference type="GeneID" id="57013372"/>